<evidence type="ECO:0000313" key="5">
    <source>
        <dbReference type="Proteomes" id="UP000505377"/>
    </source>
</evidence>
<keyword evidence="2" id="KW-1133">Transmembrane helix</keyword>
<dbReference type="SUPFAM" id="SSF52540">
    <property type="entry name" value="P-loop containing nucleoside triphosphate hydrolases"/>
    <property type="match status" value="1"/>
</dbReference>
<feature type="transmembrane region" description="Helical" evidence="2">
    <location>
        <begin position="462"/>
        <end position="492"/>
    </location>
</feature>
<evidence type="ECO:0000256" key="1">
    <source>
        <dbReference type="SAM" id="Coils"/>
    </source>
</evidence>
<evidence type="ECO:0000259" key="3">
    <source>
        <dbReference type="Pfam" id="PF00350"/>
    </source>
</evidence>
<dbReference type="Proteomes" id="UP000505377">
    <property type="component" value="Chromosome"/>
</dbReference>
<evidence type="ECO:0000256" key="2">
    <source>
        <dbReference type="SAM" id="Phobius"/>
    </source>
</evidence>
<dbReference type="AlphaFoldDB" id="A0A6M6JLA0"/>
<evidence type="ECO:0000313" key="4">
    <source>
        <dbReference type="EMBL" id="QJY47081.1"/>
    </source>
</evidence>
<dbReference type="RefSeq" id="WP_172159277.1">
    <property type="nucleotide sequence ID" value="NZ_CP053564.1"/>
</dbReference>
<keyword evidence="2" id="KW-0472">Membrane</keyword>
<feature type="coiled-coil region" evidence="1">
    <location>
        <begin position="542"/>
        <end position="569"/>
    </location>
</feature>
<protein>
    <submittedName>
        <fullName evidence="4">Isoniazid-inducible protein iniA</fullName>
    </submittedName>
</protein>
<dbReference type="EMBL" id="CP053564">
    <property type="protein sequence ID" value="QJY47081.1"/>
    <property type="molecule type" value="Genomic_DNA"/>
</dbReference>
<reference evidence="4 5" key="1">
    <citation type="submission" date="2020-05" db="EMBL/GenBank/DDBJ databases">
        <authorList>
            <person name="Mo P."/>
        </authorList>
    </citation>
    <scope>NUCLEOTIDE SEQUENCE [LARGE SCALE GENOMIC DNA]</scope>
    <source>
        <strain evidence="4 5">Gen01</strain>
    </source>
</reference>
<accession>A0A6M6JLA0</accession>
<name>A0A6M6JLA0_9PSEU</name>
<keyword evidence="2" id="KW-0812">Transmembrane</keyword>
<sequence>MSGTAGTDPAQAVDRALAAIARYERPDLDERLRVSRTRVLDGRVRVLVVGEFKQGKSMLVNGLVGAPVCPTFDDIATAVPTVVRHAEAVTVTLVRRGGPGTEPVRVDVPAADLAAHVCEQGNPGNREGWSHVEVGVPRPVLAGGLELVDTPGVGGLQSVHGAATMSALPSADAVLLVSDASQEYTASEMEFLRHAASVCPTVACVLTKTDLYPESARIAELDRGHLAAAGISAELFEVSSTLRWHAVVTNDAEANAESGFPALVGYVRKRVLGQADRIARRGVVHDVLAVTDQIAGSLRAELTAQDPEAAAALMAGLTAAQERATALKERSARWQQTLNDGVADLNADIDYDLRDRMREISRLAEDELAAVGDPTKVWDQFAGWVQQEVANAAAANFVWATQRARHLAHQVAEHFSSDRDQLLPALRNDPSDALRSVRGMAVPGAESFGVGAKALTGMKGGYMGMLMFGMIGSIVFGSIFNPIGIGAGIVMAGKSVGDERKRIVTKRQNEAKTAAKRYVDDVTFQVGKDSRDRLRAVQRDLRDHFTEQAEQLKRSLAESQQAAERAVKQSHAERAARHAEITAELAALEAVRADARALLPRPAKQAVAS</sequence>
<gene>
    <name evidence="4" type="ORF">HOP40_15735</name>
</gene>
<dbReference type="KEGG" id="pbro:HOP40_15735"/>
<keyword evidence="5" id="KW-1185">Reference proteome</keyword>
<dbReference type="InterPro" id="IPR027417">
    <property type="entry name" value="P-loop_NTPase"/>
</dbReference>
<feature type="domain" description="Dynamin N-terminal" evidence="3">
    <location>
        <begin position="46"/>
        <end position="198"/>
    </location>
</feature>
<dbReference type="InterPro" id="IPR045063">
    <property type="entry name" value="Dynamin_N"/>
</dbReference>
<dbReference type="PANTHER" id="PTHR43681:SF1">
    <property type="entry name" value="SARCALUMENIN"/>
    <property type="match status" value="1"/>
</dbReference>
<proteinExistence type="predicted"/>
<dbReference type="InterPro" id="IPR051943">
    <property type="entry name" value="TRAFAC_Dynamin-like_GTPase"/>
</dbReference>
<keyword evidence="1" id="KW-0175">Coiled coil</keyword>
<dbReference type="PANTHER" id="PTHR43681">
    <property type="entry name" value="TRANSMEMBRANE GTPASE FZO"/>
    <property type="match status" value="1"/>
</dbReference>
<organism evidence="4 5">
    <name type="scientific">Pseudonocardia broussonetiae</name>
    <dbReference type="NCBI Taxonomy" id="2736640"/>
    <lineage>
        <taxon>Bacteria</taxon>
        <taxon>Bacillati</taxon>
        <taxon>Actinomycetota</taxon>
        <taxon>Actinomycetes</taxon>
        <taxon>Pseudonocardiales</taxon>
        <taxon>Pseudonocardiaceae</taxon>
        <taxon>Pseudonocardia</taxon>
    </lineage>
</organism>
<dbReference type="Gene3D" id="3.40.50.300">
    <property type="entry name" value="P-loop containing nucleotide triphosphate hydrolases"/>
    <property type="match status" value="1"/>
</dbReference>
<dbReference type="Pfam" id="PF00350">
    <property type="entry name" value="Dynamin_N"/>
    <property type="match status" value="1"/>
</dbReference>